<reference evidence="1" key="1">
    <citation type="journal article" date="2023" name="Science">
        <title>Genome structures resolve the early diversification of teleost fishes.</title>
        <authorList>
            <person name="Parey E."/>
            <person name="Louis A."/>
            <person name="Montfort J."/>
            <person name="Bouchez O."/>
            <person name="Roques C."/>
            <person name="Iampietro C."/>
            <person name="Lluch J."/>
            <person name="Castinel A."/>
            <person name="Donnadieu C."/>
            <person name="Desvignes T."/>
            <person name="Floi Bucao C."/>
            <person name="Jouanno E."/>
            <person name="Wen M."/>
            <person name="Mejri S."/>
            <person name="Dirks R."/>
            <person name="Jansen H."/>
            <person name="Henkel C."/>
            <person name="Chen W.J."/>
            <person name="Zahm M."/>
            <person name="Cabau C."/>
            <person name="Klopp C."/>
            <person name="Thompson A.W."/>
            <person name="Robinson-Rechavi M."/>
            <person name="Braasch I."/>
            <person name="Lecointre G."/>
            <person name="Bobe J."/>
            <person name="Postlethwait J.H."/>
            <person name="Berthelot C."/>
            <person name="Roest Crollius H."/>
            <person name="Guiguen Y."/>
        </authorList>
    </citation>
    <scope>NUCLEOTIDE SEQUENCE</scope>
    <source>
        <strain evidence="1">NC1722</strain>
    </source>
</reference>
<dbReference type="EMBL" id="JAINUG010000001">
    <property type="protein sequence ID" value="KAJ8418981.1"/>
    <property type="molecule type" value="Genomic_DNA"/>
</dbReference>
<proteinExistence type="predicted"/>
<dbReference type="Proteomes" id="UP001221898">
    <property type="component" value="Unassembled WGS sequence"/>
</dbReference>
<dbReference type="AlphaFoldDB" id="A0AAD7TDN0"/>
<name>A0AAD7TDN0_9TELE</name>
<comment type="caution">
    <text evidence="1">The sequence shown here is derived from an EMBL/GenBank/DDBJ whole genome shotgun (WGS) entry which is preliminary data.</text>
</comment>
<evidence type="ECO:0000313" key="1">
    <source>
        <dbReference type="EMBL" id="KAJ8418981.1"/>
    </source>
</evidence>
<evidence type="ECO:0000313" key="2">
    <source>
        <dbReference type="Proteomes" id="UP001221898"/>
    </source>
</evidence>
<organism evidence="1 2">
    <name type="scientific">Aldrovandia affinis</name>
    <dbReference type="NCBI Taxonomy" id="143900"/>
    <lineage>
        <taxon>Eukaryota</taxon>
        <taxon>Metazoa</taxon>
        <taxon>Chordata</taxon>
        <taxon>Craniata</taxon>
        <taxon>Vertebrata</taxon>
        <taxon>Euteleostomi</taxon>
        <taxon>Actinopterygii</taxon>
        <taxon>Neopterygii</taxon>
        <taxon>Teleostei</taxon>
        <taxon>Notacanthiformes</taxon>
        <taxon>Halosauridae</taxon>
        <taxon>Aldrovandia</taxon>
    </lineage>
</organism>
<gene>
    <name evidence="1" type="ORF">AAFF_G00004800</name>
</gene>
<protein>
    <submittedName>
        <fullName evidence="1">Uncharacterized protein</fullName>
    </submittedName>
</protein>
<accession>A0AAD7TDN0</accession>
<keyword evidence="2" id="KW-1185">Reference proteome</keyword>
<sequence>MTPCDTLASTGGLAMGAVLKRAVSGLLRGAPGPEGNVWSAGRVGLRFWVKDEMEEPAQGYSDCDFRTVPEVSRGVGNWSSVQDKWGLSLWVTEEFRPSAVLCPEKDSL</sequence>